<accession>A0ABZ3BZE1</accession>
<dbReference type="SUPFAM" id="SSF55729">
    <property type="entry name" value="Acyl-CoA N-acyltransferases (Nat)"/>
    <property type="match status" value="1"/>
</dbReference>
<evidence type="ECO:0000313" key="3">
    <source>
        <dbReference type="Proteomes" id="UP001449178"/>
    </source>
</evidence>
<name>A0ABZ3BZE1_9GAMM</name>
<dbReference type="RefSeq" id="WP_026879213.1">
    <property type="nucleotide sequence ID" value="NZ_AZOD01000028.1"/>
</dbReference>
<evidence type="ECO:0000313" key="2">
    <source>
        <dbReference type="EMBL" id="WZW87914.1"/>
    </source>
</evidence>
<dbReference type="Gene3D" id="3.40.630.30">
    <property type="match status" value="1"/>
</dbReference>
<sequence>MRKIKGLLSQLYWLFQNLWRVRAIRVIETYQDPQTGFRYQGLTTEYFQDFERLKKELSQNRELSRVQKLLYQYASNKLVLVVIDPQQNQLIGLNMFYFNKRDLLENSVHAGFIGVNSQYQGQKIASTMRERIKHHFMQNGLKGISSRISLNNEGSLRSALKVGFKPVEKYYDNALGEERYYLVCDLENEID</sequence>
<proteinExistence type="predicted"/>
<gene>
    <name evidence="2" type="ORF">WMO13_00610</name>
</gene>
<keyword evidence="3" id="KW-1185">Reference proteome</keyword>
<dbReference type="InterPro" id="IPR016181">
    <property type="entry name" value="Acyl_CoA_acyltransferase"/>
</dbReference>
<protein>
    <submittedName>
        <fullName evidence="2">GNAT family N-acetyltransferase</fullName>
    </submittedName>
</protein>
<dbReference type="InterPro" id="IPR000182">
    <property type="entry name" value="GNAT_dom"/>
</dbReference>
<dbReference type="EMBL" id="CP150637">
    <property type="protein sequence ID" value="WZW87914.1"/>
    <property type="molecule type" value="Genomic_DNA"/>
</dbReference>
<dbReference type="Pfam" id="PF00583">
    <property type="entry name" value="Acetyltransf_1"/>
    <property type="match status" value="1"/>
</dbReference>
<reference evidence="2 3" key="1">
    <citation type="submission" date="2024-03" db="EMBL/GenBank/DDBJ databases">
        <title>Complete Genome Sequence and Annotation of Ignatzschineria larvae DSM 13226.</title>
        <authorList>
            <person name="Cantrell E."/>
            <person name="Burcham Z.M."/>
        </authorList>
    </citation>
    <scope>NUCLEOTIDE SEQUENCE [LARGE SCALE GENOMIC DNA]</scope>
    <source>
        <strain evidence="2 3">DSM 13226</strain>
    </source>
</reference>
<organism evidence="2 3">
    <name type="scientific">Ignatzschineria larvae DSM 13226</name>
    <dbReference type="NCBI Taxonomy" id="1111732"/>
    <lineage>
        <taxon>Bacteria</taxon>
        <taxon>Pseudomonadati</taxon>
        <taxon>Pseudomonadota</taxon>
        <taxon>Gammaproteobacteria</taxon>
        <taxon>Cardiobacteriales</taxon>
        <taxon>Ignatzschineriaceae</taxon>
        <taxon>Ignatzschineria</taxon>
    </lineage>
</organism>
<dbReference type="PROSITE" id="PS51186">
    <property type="entry name" value="GNAT"/>
    <property type="match status" value="1"/>
</dbReference>
<evidence type="ECO:0000259" key="1">
    <source>
        <dbReference type="PROSITE" id="PS51186"/>
    </source>
</evidence>
<dbReference type="Proteomes" id="UP001449178">
    <property type="component" value="Chromosome"/>
</dbReference>
<feature type="domain" description="N-acetyltransferase" evidence="1">
    <location>
        <begin position="37"/>
        <end position="187"/>
    </location>
</feature>